<gene>
    <name evidence="2" type="ORF">Drose_32890</name>
</gene>
<proteinExistence type="predicted"/>
<dbReference type="Proteomes" id="UP001058271">
    <property type="component" value="Chromosome"/>
</dbReference>
<keyword evidence="1" id="KW-0812">Transmembrane</keyword>
<feature type="transmembrane region" description="Helical" evidence="1">
    <location>
        <begin position="225"/>
        <end position="245"/>
    </location>
</feature>
<keyword evidence="1" id="KW-0472">Membrane</keyword>
<sequence>MGVKRAETVEPVEDPVDEWRPSGAVLVAGLGLLLLLLTLYSAYGVLADAAGDFMATTLAALVLPTILVATILTGVATGVVAVGRFANVDRIRSRLLFGALGGLPVGLLAMGGTVAAYHRGPAIPYVAVVVALTGVLGGAVAAIRPVSAAAAGAAGGVAVTAIGLIVAYFQNDLTDFFGNQETVGTMAIASARLELTTSIVSGVLGGLVTYVYLRRTGVTLPWPAYLLAGAVPGLLTLAATLLGWIGRLPLVDFVRDRSAFDAQIIAGRLPEQINHGMIVLFAGAFTAMIAVGRTLRRSAQ</sequence>
<protein>
    <submittedName>
        <fullName evidence="2">Uncharacterized protein</fullName>
    </submittedName>
</protein>
<reference evidence="2" key="1">
    <citation type="submission" date="2021-04" db="EMBL/GenBank/DDBJ databases">
        <title>Biosynthetic gene clusters of Dactylosporangioum roseum.</title>
        <authorList>
            <person name="Hartkoorn R.C."/>
            <person name="Beaudoing E."/>
            <person name="Hot D."/>
            <person name="Moureu S."/>
        </authorList>
    </citation>
    <scope>NUCLEOTIDE SEQUENCE</scope>
    <source>
        <strain evidence="2">NRRL B-16295</strain>
    </source>
</reference>
<feature type="transmembrane region" description="Helical" evidence="1">
    <location>
        <begin position="123"/>
        <end position="143"/>
    </location>
</feature>
<organism evidence="2 3">
    <name type="scientific">Dactylosporangium roseum</name>
    <dbReference type="NCBI Taxonomy" id="47989"/>
    <lineage>
        <taxon>Bacteria</taxon>
        <taxon>Bacillati</taxon>
        <taxon>Actinomycetota</taxon>
        <taxon>Actinomycetes</taxon>
        <taxon>Micromonosporales</taxon>
        <taxon>Micromonosporaceae</taxon>
        <taxon>Dactylosporangium</taxon>
    </lineage>
</organism>
<feature type="transmembrane region" description="Helical" evidence="1">
    <location>
        <begin position="277"/>
        <end position="295"/>
    </location>
</feature>
<feature type="transmembrane region" description="Helical" evidence="1">
    <location>
        <begin position="189"/>
        <end position="213"/>
    </location>
</feature>
<accession>A0ABY5Z217</accession>
<feature type="transmembrane region" description="Helical" evidence="1">
    <location>
        <begin position="150"/>
        <end position="169"/>
    </location>
</feature>
<evidence type="ECO:0000313" key="3">
    <source>
        <dbReference type="Proteomes" id="UP001058271"/>
    </source>
</evidence>
<feature type="transmembrane region" description="Helical" evidence="1">
    <location>
        <begin position="95"/>
        <end position="117"/>
    </location>
</feature>
<keyword evidence="3" id="KW-1185">Reference proteome</keyword>
<feature type="transmembrane region" description="Helical" evidence="1">
    <location>
        <begin position="58"/>
        <end position="83"/>
    </location>
</feature>
<feature type="transmembrane region" description="Helical" evidence="1">
    <location>
        <begin position="24"/>
        <end position="46"/>
    </location>
</feature>
<evidence type="ECO:0000313" key="2">
    <source>
        <dbReference type="EMBL" id="UWZ35837.1"/>
    </source>
</evidence>
<dbReference type="EMBL" id="CP073721">
    <property type="protein sequence ID" value="UWZ35837.1"/>
    <property type="molecule type" value="Genomic_DNA"/>
</dbReference>
<name>A0ABY5Z217_9ACTN</name>
<evidence type="ECO:0000256" key="1">
    <source>
        <dbReference type="SAM" id="Phobius"/>
    </source>
</evidence>
<keyword evidence="1" id="KW-1133">Transmembrane helix</keyword>
<dbReference type="RefSeq" id="WP_260725185.1">
    <property type="nucleotide sequence ID" value="NZ_BAAABS010000051.1"/>
</dbReference>